<evidence type="ECO:0000256" key="1">
    <source>
        <dbReference type="ARBA" id="ARBA00006538"/>
    </source>
</evidence>
<evidence type="ECO:0000256" key="2">
    <source>
        <dbReference type="ARBA" id="ARBA00022801"/>
    </source>
</evidence>
<keyword evidence="2" id="KW-0378">Hydrolase</keyword>
<dbReference type="InterPro" id="IPR029069">
    <property type="entry name" value="HotDog_dom_sf"/>
</dbReference>
<dbReference type="SUPFAM" id="SSF54637">
    <property type="entry name" value="Thioesterase/thiol ester dehydrase-isomerase"/>
    <property type="match status" value="2"/>
</dbReference>
<dbReference type="CDD" id="cd03444">
    <property type="entry name" value="Thioesterase_II_repeat1"/>
    <property type="match status" value="1"/>
</dbReference>
<evidence type="ECO:0000259" key="3">
    <source>
        <dbReference type="Pfam" id="PF02551"/>
    </source>
</evidence>
<dbReference type="InterPro" id="IPR042171">
    <property type="entry name" value="Acyl-CoA_hotdog"/>
</dbReference>
<dbReference type="Gene3D" id="2.40.160.210">
    <property type="entry name" value="Acyl-CoA thioesterase, double hotdog domain"/>
    <property type="match status" value="1"/>
</dbReference>
<dbReference type="EMBL" id="BMCS01000002">
    <property type="protein sequence ID" value="GGF34299.1"/>
    <property type="molecule type" value="Genomic_DNA"/>
</dbReference>
<dbReference type="Pfam" id="PF02551">
    <property type="entry name" value="Acyl_CoA_thio"/>
    <property type="match status" value="1"/>
</dbReference>
<dbReference type="CDD" id="cd03445">
    <property type="entry name" value="Thioesterase_II_repeat2"/>
    <property type="match status" value="1"/>
</dbReference>
<dbReference type="PANTHER" id="PTHR11066:SF34">
    <property type="entry name" value="ACYL-COENZYME A THIOESTERASE 8"/>
    <property type="match status" value="1"/>
</dbReference>
<name>A0ABQ1V1V8_9NOCA</name>
<protein>
    <submittedName>
        <fullName evidence="5">Acyl-CoA thioesterase II</fullName>
    </submittedName>
</protein>
<dbReference type="Proteomes" id="UP000632454">
    <property type="component" value="Unassembled WGS sequence"/>
</dbReference>
<dbReference type="InterPro" id="IPR003703">
    <property type="entry name" value="Acyl_CoA_thio"/>
</dbReference>
<evidence type="ECO:0000313" key="5">
    <source>
        <dbReference type="EMBL" id="GGF34299.1"/>
    </source>
</evidence>
<feature type="domain" description="Acyl-CoA thioesterase 2 C-terminal" evidence="3">
    <location>
        <begin position="133"/>
        <end position="252"/>
    </location>
</feature>
<evidence type="ECO:0000259" key="4">
    <source>
        <dbReference type="Pfam" id="PF13622"/>
    </source>
</evidence>
<sequence length="257" mass="27614">MAVASKHVFGGLVLAQAVVAAGRSVASDRSINSLHAYFLRAGDPSIAQTIVVERIRDGRSFSHRKVEVRQGDRCIAEMLCSFAVPGPGVSHQAAMPAVPPADDLLDDAVTLGDLDDPRLSVTRMGPFEFRAAETHSRIARERGEKTDRSRMWLRAKGSAPDDALVQTALLVYASDMTVLDPTTRPHALALSAGDLWPTSLDHAVWFHQPVAVDSWFLLDLDSPWAGDGRGLARGRVFTADGVLAAEIAQEGLLRAGS</sequence>
<evidence type="ECO:0000313" key="6">
    <source>
        <dbReference type="Proteomes" id="UP000632454"/>
    </source>
</evidence>
<dbReference type="InterPro" id="IPR025652">
    <property type="entry name" value="TesB_C"/>
</dbReference>
<gene>
    <name evidence="5" type="primary">tesB</name>
    <name evidence="5" type="ORF">GCM10007298_32610</name>
</gene>
<dbReference type="PANTHER" id="PTHR11066">
    <property type="entry name" value="ACYL-COA THIOESTERASE"/>
    <property type="match status" value="1"/>
</dbReference>
<accession>A0ABQ1V1V8</accession>
<proteinExistence type="inferred from homology"/>
<comment type="caution">
    <text evidence="5">The sequence shown here is derived from an EMBL/GenBank/DDBJ whole genome shotgun (WGS) entry which is preliminary data.</text>
</comment>
<comment type="similarity">
    <text evidence="1">Belongs to the C/M/P thioester hydrolase family.</text>
</comment>
<reference evidence="6" key="1">
    <citation type="journal article" date="2019" name="Int. J. Syst. Evol. Microbiol.">
        <title>The Global Catalogue of Microorganisms (GCM) 10K type strain sequencing project: providing services to taxonomists for standard genome sequencing and annotation.</title>
        <authorList>
            <consortium name="The Broad Institute Genomics Platform"/>
            <consortium name="The Broad Institute Genome Sequencing Center for Infectious Disease"/>
            <person name="Wu L."/>
            <person name="Ma J."/>
        </authorList>
    </citation>
    <scope>NUCLEOTIDE SEQUENCE [LARGE SCALE GENOMIC DNA]</scope>
    <source>
        <strain evidence="6">CCM 7855</strain>
    </source>
</reference>
<dbReference type="Pfam" id="PF13622">
    <property type="entry name" value="4HBT_3"/>
    <property type="match status" value="1"/>
</dbReference>
<feature type="domain" description="Acyl-CoA thioesterase-like N-terminal HotDog" evidence="4">
    <location>
        <begin position="7"/>
        <end position="82"/>
    </location>
</feature>
<dbReference type="RefSeq" id="WP_188490987.1">
    <property type="nucleotide sequence ID" value="NZ_BMCS01000002.1"/>
</dbReference>
<dbReference type="InterPro" id="IPR049449">
    <property type="entry name" value="TesB_ACOT8-like_N"/>
</dbReference>
<organism evidence="5 6">
    <name type="scientific">Williamsia phyllosphaerae</name>
    <dbReference type="NCBI Taxonomy" id="885042"/>
    <lineage>
        <taxon>Bacteria</taxon>
        <taxon>Bacillati</taxon>
        <taxon>Actinomycetota</taxon>
        <taxon>Actinomycetes</taxon>
        <taxon>Mycobacteriales</taxon>
        <taxon>Nocardiaceae</taxon>
        <taxon>Williamsia</taxon>
    </lineage>
</organism>
<keyword evidence="6" id="KW-1185">Reference proteome</keyword>